<comment type="similarity">
    <text evidence="1">Belongs to the NAD(P)-dependent epimerase/dehydratase family.</text>
</comment>
<dbReference type="Pfam" id="PF01370">
    <property type="entry name" value="Epimerase"/>
    <property type="match status" value="1"/>
</dbReference>
<evidence type="ECO:0000313" key="3">
    <source>
        <dbReference type="EMBL" id="QBK90437.1"/>
    </source>
</evidence>
<proteinExistence type="inferred from homology"/>
<name>A0A481Z3M8_9VIRU</name>
<organism evidence="3">
    <name type="scientific">Pithovirus LCPAC103</name>
    <dbReference type="NCBI Taxonomy" id="2506588"/>
    <lineage>
        <taxon>Viruses</taxon>
        <taxon>Pithoviruses</taxon>
    </lineage>
</organism>
<sequence length="347" mass="38670">METVKKQCLLVTGSSGYIGSNLITIFKSLPEYEDLLIIGLDKVPGVHTHAICDMTDKHELFQAFELNPPDYIIHLAALIQVGESQLEPDKYWHHNFVATLNLLDVIRITNPDIKLVFMSSAAVYQTPERPLLAGIPVQVKPSFWKLSVQTSRLEPSSVYGQTKLACERAIQSYCSAYGMQSVILRLFNVGGGTRDPNKTFHLIPIALKCLKEDRTFQIFGNDYDTEDGTCVRDYIHVKDVSMMCAKAINLLTKPWTNRMLPKSDPITTGCYIFNAGKGRGYSVLEVLTKIEKITGLKITTKVVVRRSGDPDILVASRNICDSPSIGGPQCDLKAIIEDEWNSLNSVE</sequence>
<dbReference type="Gene3D" id="3.40.50.720">
    <property type="entry name" value="NAD(P)-binding Rossmann-like Domain"/>
    <property type="match status" value="1"/>
</dbReference>
<reference evidence="3" key="1">
    <citation type="journal article" date="2019" name="MBio">
        <title>Virus Genomes from Deep Sea Sediments Expand the Ocean Megavirome and Support Independent Origins of Viral Gigantism.</title>
        <authorList>
            <person name="Backstrom D."/>
            <person name="Yutin N."/>
            <person name="Jorgensen S.L."/>
            <person name="Dharamshi J."/>
            <person name="Homa F."/>
            <person name="Zaremba-Niedwiedzka K."/>
            <person name="Spang A."/>
            <person name="Wolf Y.I."/>
            <person name="Koonin E.V."/>
            <person name="Ettema T.J."/>
        </authorList>
    </citation>
    <scope>NUCLEOTIDE SEQUENCE</scope>
</reference>
<dbReference type="InterPro" id="IPR036291">
    <property type="entry name" value="NAD(P)-bd_dom_sf"/>
</dbReference>
<evidence type="ECO:0000259" key="2">
    <source>
        <dbReference type="Pfam" id="PF01370"/>
    </source>
</evidence>
<dbReference type="Gene3D" id="3.90.25.10">
    <property type="entry name" value="UDP-galactose 4-epimerase, domain 1"/>
    <property type="match status" value="1"/>
</dbReference>
<gene>
    <name evidence="3" type="ORF">LCPAC103_01180</name>
</gene>
<dbReference type="InterPro" id="IPR001509">
    <property type="entry name" value="Epimerase_deHydtase"/>
</dbReference>
<dbReference type="PANTHER" id="PTHR43725:SF53">
    <property type="entry name" value="UDP-ARABINOSE 4-EPIMERASE 1"/>
    <property type="match status" value="1"/>
</dbReference>
<feature type="domain" description="NAD-dependent epimerase/dehydratase" evidence="2">
    <location>
        <begin position="10"/>
        <end position="249"/>
    </location>
</feature>
<dbReference type="GO" id="GO:0033499">
    <property type="term" value="P:galactose catabolic process via UDP-galactose, Leloir pathway"/>
    <property type="evidence" value="ECO:0007669"/>
    <property type="project" value="TreeGrafter"/>
</dbReference>
<dbReference type="SUPFAM" id="SSF51735">
    <property type="entry name" value="NAD(P)-binding Rossmann-fold domains"/>
    <property type="match status" value="1"/>
</dbReference>
<dbReference type="PANTHER" id="PTHR43725">
    <property type="entry name" value="UDP-GLUCOSE 4-EPIMERASE"/>
    <property type="match status" value="1"/>
</dbReference>
<dbReference type="EMBL" id="MK500485">
    <property type="protein sequence ID" value="QBK90437.1"/>
    <property type="molecule type" value="Genomic_DNA"/>
</dbReference>
<protein>
    <submittedName>
        <fullName evidence="3">NAD dependent epimerase/dehydratase</fullName>
    </submittedName>
</protein>
<evidence type="ECO:0000256" key="1">
    <source>
        <dbReference type="ARBA" id="ARBA00007637"/>
    </source>
</evidence>
<accession>A0A481Z3M8</accession>